<dbReference type="PANTHER" id="PTHR37610">
    <property type="entry name" value="CCHC-TYPE DOMAIN-CONTAINING PROTEIN"/>
    <property type="match status" value="1"/>
</dbReference>
<dbReference type="Pfam" id="PF03732">
    <property type="entry name" value="Retrotrans_gag"/>
    <property type="match status" value="1"/>
</dbReference>
<feature type="domain" description="Retrotransposon Copia-like N-terminal" evidence="2">
    <location>
        <begin position="34"/>
        <end position="79"/>
    </location>
</feature>
<evidence type="ECO:0000313" key="3">
    <source>
        <dbReference type="EMBL" id="KAL3374514.1"/>
    </source>
</evidence>
<dbReference type="InterPro" id="IPR005162">
    <property type="entry name" value="Retrotrans_gag_dom"/>
</dbReference>
<feature type="domain" description="Retrotransposon gag" evidence="1">
    <location>
        <begin position="100"/>
        <end position="171"/>
    </location>
</feature>
<keyword evidence="4" id="KW-1185">Reference proteome</keyword>
<dbReference type="Pfam" id="PF14244">
    <property type="entry name" value="Retrotran_gag_3"/>
    <property type="match status" value="1"/>
</dbReference>
<evidence type="ECO:0008006" key="5">
    <source>
        <dbReference type="Google" id="ProtNLM"/>
    </source>
</evidence>
<dbReference type="AlphaFoldDB" id="A0ABD2V1A8"/>
<dbReference type="PANTHER" id="PTHR37610:SF78">
    <property type="entry name" value="GAG-POLYPEPTIDE OF LTR COPIA-TYPE-RELATED"/>
    <property type="match status" value="1"/>
</dbReference>
<dbReference type="Proteomes" id="UP001627284">
    <property type="component" value="Unassembled WGS sequence"/>
</dbReference>
<dbReference type="InterPro" id="IPR029472">
    <property type="entry name" value="Copia-like_N"/>
</dbReference>
<organism evidence="3 4">
    <name type="scientific">Solanum stoloniferum</name>
    <dbReference type="NCBI Taxonomy" id="62892"/>
    <lineage>
        <taxon>Eukaryota</taxon>
        <taxon>Viridiplantae</taxon>
        <taxon>Streptophyta</taxon>
        <taxon>Embryophyta</taxon>
        <taxon>Tracheophyta</taxon>
        <taxon>Spermatophyta</taxon>
        <taxon>Magnoliopsida</taxon>
        <taxon>eudicotyledons</taxon>
        <taxon>Gunneridae</taxon>
        <taxon>Pentapetalae</taxon>
        <taxon>asterids</taxon>
        <taxon>lamiids</taxon>
        <taxon>Solanales</taxon>
        <taxon>Solanaceae</taxon>
        <taxon>Solanoideae</taxon>
        <taxon>Solaneae</taxon>
        <taxon>Solanum</taxon>
    </lineage>
</organism>
<evidence type="ECO:0000259" key="1">
    <source>
        <dbReference type="Pfam" id="PF03732"/>
    </source>
</evidence>
<evidence type="ECO:0000259" key="2">
    <source>
        <dbReference type="Pfam" id="PF14244"/>
    </source>
</evidence>
<proteinExistence type="predicted"/>
<evidence type="ECO:0000313" key="4">
    <source>
        <dbReference type="Proteomes" id="UP001627284"/>
    </source>
</evidence>
<comment type="caution">
    <text evidence="3">The sequence shown here is derived from an EMBL/GenBank/DDBJ whole genome shotgun (WGS) entry which is preliminary data.</text>
</comment>
<name>A0ABD2V1A8_9SOLN</name>
<dbReference type="EMBL" id="JBJKTR010000003">
    <property type="protein sequence ID" value="KAL3374514.1"/>
    <property type="molecule type" value="Genomic_DNA"/>
</dbReference>
<reference evidence="3 4" key="1">
    <citation type="submission" date="2024-05" db="EMBL/GenBank/DDBJ databases">
        <title>De novo assembly of an allotetraploid wild potato.</title>
        <authorList>
            <person name="Hosaka A.J."/>
        </authorList>
    </citation>
    <scope>NUCLEOTIDE SEQUENCE [LARGE SCALE GENOMIC DNA]</scope>
    <source>
        <tissue evidence="3">Young leaves</tissue>
    </source>
</reference>
<gene>
    <name evidence="3" type="ORF">AABB24_006144</name>
</gene>
<protein>
    <recommendedName>
        <fullName evidence="5">Retrotransposon Copia-like N-terminal domain-containing protein</fullName>
    </recommendedName>
</protein>
<sequence length="400" mass="45929">MVNTVVSSKEQNTPNREQIHKFTDIHPKNPLYLHPSDTPDSILVSQQLTGIENYTGWSNSMKVALLAKTKIGFIDGKCCKADYKGDLEHEWERCNAFVLSWITNSVSKELVNGLMFSSNAHSVWKDLKEKFDKSNLTRIYQLHREISTMSQGTFTVSEYYSRLRNLWDEYVSLVLLPACECDKYSVYAEHMDRQKLMQFLMGLSDSFAQPRSQILMTIPSPSLNQAYNMIMQDESQKMQSSMISNYVLPLKKLDVHDPTVLASVQSNKFQPDTGGLYCDHCHLRNYTRANCYRLIGYPQNYKFQRKKGVDDRGYRGQNYANNRVQNSEGNRRAQVNKVNCVEGLDMGRNPAANIPHFQLAPCFIVDQYNHLMKLIDKESSSQEPVANMAGPLQWQGEGDW</sequence>
<accession>A0ABD2V1A8</accession>